<name>A0ABW3CAH2_9ACTN</name>
<evidence type="ECO:0000256" key="1">
    <source>
        <dbReference type="ARBA" id="ARBA00006817"/>
    </source>
</evidence>
<evidence type="ECO:0000259" key="2">
    <source>
        <dbReference type="Pfam" id="PF08327"/>
    </source>
</evidence>
<accession>A0ABW3CAH2</accession>
<dbReference type="InterPro" id="IPR013538">
    <property type="entry name" value="ASHA1/2-like_C"/>
</dbReference>
<feature type="non-terminal residue" evidence="3">
    <location>
        <position position="1"/>
    </location>
</feature>
<dbReference type="Gene3D" id="3.30.530.20">
    <property type="match status" value="1"/>
</dbReference>
<protein>
    <submittedName>
        <fullName evidence="3">SRPBCC domain-containing protein</fullName>
    </submittedName>
</protein>
<sequence length="172" mass="19145">MADEGEGPDQVGPDHERRGPHFEIHESIEVDATPEQVWEAIATGPGYDSWFMGRSEIEPKEGGRTTMTFLGRTSYGTVGAYEPGRRFKQTSDPNPDGTFMAMEYLVEGREGGSTVVRMVHSGFLGDDWETEYDGLRIGDAKYLRKLATYLKYFAGRTSTFDMFLVGPTVPDA</sequence>
<reference evidence="4" key="1">
    <citation type="journal article" date="2019" name="Int. J. Syst. Evol. Microbiol.">
        <title>The Global Catalogue of Microorganisms (GCM) 10K type strain sequencing project: providing services to taxonomists for standard genome sequencing and annotation.</title>
        <authorList>
            <consortium name="The Broad Institute Genomics Platform"/>
            <consortium name="The Broad Institute Genome Sequencing Center for Infectious Disease"/>
            <person name="Wu L."/>
            <person name="Ma J."/>
        </authorList>
    </citation>
    <scope>NUCLEOTIDE SEQUENCE [LARGE SCALE GENOMIC DNA]</scope>
    <source>
        <strain evidence="4">JCM 31696</strain>
    </source>
</reference>
<gene>
    <name evidence="3" type="ORF">ACFQ07_04505</name>
</gene>
<feature type="domain" description="Activator of Hsp90 ATPase homologue 1/2-like C-terminal" evidence="2">
    <location>
        <begin position="31"/>
        <end position="151"/>
    </location>
</feature>
<dbReference type="CDD" id="cd07814">
    <property type="entry name" value="SRPBCC_CalC_Aha1-like"/>
    <property type="match status" value="1"/>
</dbReference>
<dbReference type="Pfam" id="PF08327">
    <property type="entry name" value="AHSA1"/>
    <property type="match status" value="1"/>
</dbReference>
<evidence type="ECO:0000313" key="3">
    <source>
        <dbReference type="EMBL" id="MFD0851465.1"/>
    </source>
</evidence>
<comment type="caution">
    <text evidence="3">The sequence shown here is derived from an EMBL/GenBank/DDBJ whole genome shotgun (WGS) entry which is preliminary data.</text>
</comment>
<comment type="similarity">
    <text evidence="1">Belongs to the AHA1 family.</text>
</comment>
<dbReference type="SUPFAM" id="SSF55961">
    <property type="entry name" value="Bet v1-like"/>
    <property type="match status" value="1"/>
</dbReference>
<dbReference type="Proteomes" id="UP001597083">
    <property type="component" value="Unassembled WGS sequence"/>
</dbReference>
<proteinExistence type="inferred from homology"/>
<feature type="non-terminal residue" evidence="3">
    <location>
        <position position="172"/>
    </location>
</feature>
<keyword evidence="4" id="KW-1185">Reference proteome</keyword>
<organism evidence="3 4">
    <name type="scientific">Actinomadura adrarensis</name>
    <dbReference type="NCBI Taxonomy" id="1819600"/>
    <lineage>
        <taxon>Bacteria</taxon>
        <taxon>Bacillati</taxon>
        <taxon>Actinomycetota</taxon>
        <taxon>Actinomycetes</taxon>
        <taxon>Streptosporangiales</taxon>
        <taxon>Thermomonosporaceae</taxon>
        <taxon>Actinomadura</taxon>
    </lineage>
</organism>
<dbReference type="EMBL" id="JBHTIR010000497">
    <property type="protein sequence ID" value="MFD0851465.1"/>
    <property type="molecule type" value="Genomic_DNA"/>
</dbReference>
<evidence type="ECO:0000313" key="4">
    <source>
        <dbReference type="Proteomes" id="UP001597083"/>
    </source>
</evidence>
<dbReference type="InterPro" id="IPR023393">
    <property type="entry name" value="START-like_dom_sf"/>
</dbReference>